<evidence type="ECO:0000313" key="2">
    <source>
        <dbReference type="EMBL" id="VDK70566.1"/>
    </source>
</evidence>
<proteinExistence type="predicted"/>
<keyword evidence="3" id="KW-1185">Reference proteome</keyword>
<sequence length="187" mass="21518">MAKNRSHFDVVQPGPSMDKLKSTTTARKSSLPTRADGGPEGDVLSFEMDPQTLAIRKKKERLVRRTMTFLRPYLASQLKKSLQFEILPSFRVLPQVTWRYHAECSSICLGGFERDPADPQFYNCSPLHIPILCGWKRMVRYQLLPCRAPLLLSSFSYTCMIVPRERSAMAGFCIELHVDVLWRRKKP</sequence>
<feature type="compositionally biased region" description="Polar residues" evidence="1">
    <location>
        <begin position="22"/>
        <end position="32"/>
    </location>
</feature>
<name>A0A3P6S7Y6_CYLGO</name>
<dbReference type="EMBL" id="UYRV01021933">
    <property type="protein sequence ID" value="VDK70566.1"/>
    <property type="molecule type" value="Genomic_DNA"/>
</dbReference>
<reference evidence="2 3" key="1">
    <citation type="submission" date="2018-11" db="EMBL/GenBank/DDBJ databases">
        <authorList>
            <consortium name="Pathogen Informatics"/>
        </authorList>
    </citation>
    <scope>NUCLEOTIDE SEQUENCE [LARGE SCALE GENOMIC DNA]</scope>
</reference>
<accession>A0A3P6S7Y6</accession>
<feature type="region of interest" description="Disordered" evidence="1">
    <location>
        <begin position="1"/>
        <end position="43"/>
    </location>
</feature>
<evidence type="ECO:0000313" key="3">
    <source>
        <dbReference type="Proteomes" id="UP000271889"/>
    </source>
</evidence>
<gene>
    <name evidence="2" type="ORF">CGOC_LOCUS6633</name>
</gene>
<organism evidence="2 3">
    <name type="scientific">Cylicostephanus goldi</name>
    <name type="common">Nematode worm</name>
    <dbReference type="NCBI Taxonomy" id="71465"/>
    <lineage>
        <taxon>Eukaryota</taxon>
        <taxon>Metazoa</taxon>
        <taxon>Ecdysozoa</taxon>
        <taxon>Nematoda</taxon>
        <taxon>Chromadorea</taxon>
        <taxon>Rhabditida</taxon>
        <taxon>Rhabditina</taxon>
        <taxon>Rhabditomorpha</taxon>
        <taxon>Strongyloidea</taxon>
        <taxon>Strongylidae</taxon>
        <taxon>Cylicostephanus</taxon>
    </lineage>
</organism>
<evidence type="ECO:0000256" key="1">
    <source>
        <dbReference type="SAM" id="MobiDB-lite"/>
    </source>
</evidence>
<dbReference type="Proteomes" id="UP000271889">
    <property type="component" value="Unassembled WGS sequence"/>
</dbReference>
<dbReference type="OrthoDB" id="5792673at2759"/>
<dbReference type="AlphaFoldDB" id="A0A3P6S7Y6"/>
<protein>
    <submittedName>
        <fullName evidence="2">Uncharacterized protein</fullName>
    </submittedName>
</protein>